<dbReference type="OMA" id="HYCPQVR"/>
<dbReference type="InterPro" id="IPR016024">
    <property type="entry name" value="ARM-type_fold"/>
</dbReference>
<dbReference type="PIRSF" id="PIRSF028977">
    <property type="entry name" value="Nucleolar_complex_p3"/>
    <property type="match status" value="1"/>
</dbReference>
<feature type="domain" description="CCAAT-binding factor" evidence="7">
    <location>
        <begin position="569"/>
        <end position="721"/>
    </location>
</feature>
<comment type="subcellular location">
    <subcellularLocation>
        <location evidence="1 5">Nucleus</location>
        <location evidence="1 5">Nucleolus</location>
    </subcellularLocation>
</comment>
<evidence type="ECO:0000259" key="8">
    <source>
        <dbReference type="Pfam" id="PF07540"/>
    </source>
</evidence>
<gene>
    <name evidence="10" type="primary">LOC106070451</name>
</gene>
<dbReference type="Proteomes" id="UP001165740">
    <property type="component" value="Chromosome 1"/>
</dbReference>
<dbReference type="Pfam" id="PF07540">
    <property type="entry name" value="NOC3p"/>
    <property type="match status" value="1"/>
</dbReference>
<feature type="region of interest" description="Disordered" evidence="6">
    <location>
        <begin position="1"/>
        <end position="81"/>
    </location>
</feature>
<evidence type="ECO:0000256" key="6">
    <source>
        <dbReference type="SAM" id="MobiDB-lite"/>
    </source>
</evidence>
<keyword evidence="3" id="KW-0175">Coiled coil</keyword>
<dbReference type="InterPro" id="IPR005612">
    <property type="entry name" value="CCAAT-binding_factor"/>
</dbReference>
<evidence type="ECO:0000256" key="1">
    <source>
        <dbReference type="ARBA" id="ARBA00004604"/>
    </source>
</evidence>
<evidence type="ECO:0000256" key="4">
    <source>
        <dbReference type="ARBA" id="ARBA00023242"/>
    </source>
</evidence>
<evidence type="ECO:0000256" key="3">
    <source>
        <dbReference type="ARBA" id="ARBA00023054"/>
    </source>
</evidence>
<proteinExistence type="inferred from homology"/>
<feature type="compositionally biased region" description="Basic residues" evidence="6">
    <location>
        <begin position="22"/>
        <end position="44"/>
    </location>
</feature>
<evidence type="ECO:0000256" key="5">
    <source>
        <dbReference type="PIRNR" id="PIRNR028977"/>
    </source>
</evidence>
<dbReference type="GO" id="GO:0005730">
    <property type="term" value="C:nucleolus"/>
    <property type="evidence" value="ECO:0007669"/>
    <property type="project" value="UniProtKB-SubCell"/>
</dbReference>
<dbReference type="InterPro" id="IPR011501">
    <property type="entry name" value="Noc3_N"/>
</dbReference>
<reference evidence="10" key="1">
    <citation type="submission" date="2025-08" db="UniProtKB">
        <authorList>
            <consortium name="RefSeq"/>
        </authorList>
    </citation>
    <scope>IDENTIFICATION</scope>
</reference>
<dbReference type="GO" id="GO:0006270">
    <property type="term" value="P:DNA replication initiation"/>
    <property type="evidence" value="ECO:0007669"/>
    <property type="project" value="TreeGrafter"/>
</dbReference>
<dbReference type="RefSeq" id="XP_055874416.1">
    <property type="nucleotide sequence ID" value="XM_056018441.1"/>
</dbReference>
<organism evidence="9 10">
    <name type="scientific">Biomphalaria glabrata</name>
    <name type="common">Bloodfluke planorb</name>
    <name type="synonym">Freshwater snail</name>
    <dbReference type="NCBI Taxonomy" id="6526"/>
    <lineage>
        <taxon>Eukaryota</taxon>
        <taxon>Metazoa</taxon>
        <taxon>Spiralia</taxon>
        <taxon>Lophotrochozoa</taxon>
        <taxon>Mollusca</taxon>
        <taxon>Gastropoda</taxon>
        <taxon>Heterobranchia</taxon>
        <taxon>Euthyneura</taxon>
        <taxon>Panpulmonata</taxon>
        <taxon>Hygrophila</taxon>
        <taxon>Lymnaeoidea</taxon>
        <taxon>Planorbidae</taxon>
        <taxon>Biomphalaria</taxon>
    </lineage>
</organism>
<feature type="compositionally biased region" description="Basic and acidic residues" evidence="6">
    <location>
        <begin position="45"/>
        <end position="56"/>
    </location>
</feature>
<evidence type="ECO:0000313" key="9">
    <source>
        <dbReference type="Proteomes" id="UP001165740"/>
    </source>
</evidence>
<evidence type="ECO:0000256" key="2">
    <source>
        <dbReference type="ARBA" id="ARBA00007797"/>
    </source>
</evidence>
<dbReference type="GeneID" id="106070451"/>
<dbReference type="AlphaFoldDB" id="A0A9W2ZHG7"/>
<dbReference type="OrthoDB" id="10263597at2759"/>
<protein>
    <recommendedName>
        <fullName evidence="5">Nucleolar complex protein 3 homolog</fullName>
        <shortName evidence="5">NOC3 protein homolog</shortName>
    </recommendedName>
</protein>
<feature type="region of interest" description="Disordered" evidence="6">
    <location>
        <begin position="163"/>
        <end position="188"/>
    </location>
</feature>
<keyword evidence="4" id="KW-0539">Nucleus</keyword>
<feature type="compositionally biased region" description="Acidic residues" evidence="6">
    <location>
        <begin position="70"/>
        <end position="81"/>
    </location>
</feature>
<sequence length="798" mass="92056">MKPKVKSKTKTSSVKVSLAKLANKRNTRLAKQGKLHKVSKKEKKRQIAQEKNEKKQQLASSKESQPEHAESEEESFSDEDVDCFQNFSNARSFLQTRIEEEGEIPKRKKQKVVDDEDSDVDEGEKYERQPRSFAADVAEQKMKMMLPIIAKGKVIKRMVEKDAADEVEKPVSQMSEKADVKEHDSDDEEEVALDKKAEREKEKQLLASMSAAQLYAYRKKKLEEKKEKIASLSHAVIADPQTNIKKLKELRLMLGETDLCVSLTVRKYAMISIAEVFKDIVPGYRLRIPTEKERSQKVKKETKSLWDYETSFLLSYRVYLEFLETLAKAKPIPEKSFLTKHGIHDLQLPHKTRVELGHLALKCLCEMLVHHPHFNYRNNLIATIVPFCNHKDSQFSETACNSIKSVFQQDKSGEVTLEIVKTIGRMVKKLEFNVQPQVLETFLVLKIKEIDLSSGETFKKMKRTEKMLKLSRRERKRLKLKEKLDKELLETKASYDKKQKLKLHTEIIQAVFETYVRVIKLACDSALLPAVLEGLARFAHLINIEYFDSLFDAFNCLIESGLLTNREMLHCMQTAFTILSGQGSVINIDPTNFYKHFYCTLLSVHAASSDQTATIVLDCLDSMISKRRRQVSQQRILAFIKRLSTMCLYQISETALALLAVLRQFVHTYKYSDILFDTEAQGSGLYLPFLEDPEHCCANSTSLWDFHLLLHHYDPEVQRYAKHMIKMAPLSGEHQLSQELSRKSPKELYEMLQGRDFFHKVPEKCPKKRKVRSTDFLDTEFGKHLENICDSVPDLAGE</sequence>
<dbReference type="PANTHER" id="PTHR14428:SF5">
    <property type="entry name" value="NUCLEOLAR COMPLEX PROTEIN 3 HOMOLOG"/>
    <property type="match status" value="1"/>
</dbReference>
<name>A0A9W2ZHG7_BIOGL</name>
<dbReference type="GO" id="GO:0003682">
    <property type="term" value="F:chromatin binding"/>
    <property type="evidence" value="ECO:0007669"/>
    <property type="project" value="TreeGrafter"/>
</dbReference>
<feature type="domain" description="Nucleolar complex-associated protein 3 N-terminal" evidence="8">
    <location>
        <begin position="224"/>
        <end position="319"/>
    </location>
</feature>
<dbReference type="Pfam" id="PF03914">
    <property type="entry name" value="CBF"/>
    <property type="match status" value="1"/>
</dbReference>
<dbReference type="PANTHER" id="PTHR14428">
    <property type="entry name" value="NUCLEOLAR COMPLEX PROTEIN 3"/>
    <property type="match status" value="1"/>
</dbReference>
<evidence type="ECO:0000313" key="10">
    <source>
        <dbReference type="RefSeq" id="XP_055874416.1"/>
    </source>
</evidence>
<evidence type="ECO:0000259" key="7">
    <source>
        <dbReference type="Pfam" id="PF03914"/>
    </source>
</evidence>
<comment type="similarity">
    <text evidence="2 5">Belongs to the CBF/MAK21 family.</text>
</comment>
<dbReference type="SUPFAM" id="SSF48371">
    <property type="entry name" value="ARM repeat"/>
    <property type="match status" value="1"/>
</dbReference>
<accession>A0A9W2ZHG7</accession>
<keyword evidence="9" id="KW-1185">Reference proteome</keyword>
<feature type="region of interest" description="Disordered" evidence="6">
    <location>
        <begin position="94"/>
        <end position="132"/>
    </location>
</feature>
<dbReference type="InterPro" id="IPR016903">
    <property type="entry name" value="Nucleolar_cplx-assoc_3"/>
</dbReference>